<evidence type="ECO:0000313" key="2">
    <source>
        <dbReference type="EMBL" id="RDY31893.1"/>
    </source>
</evidence>
<protein>
    <submittedName>
        <fullName evidence="1">Uncharacterized protein</fullName>
    </submittedName>
</protein>
<gene>
    <name evidence="1" type="ORF">C8E03_10256</name>
    <name evidence="2" type="ORF">CG710_007035</name>
</gene>
<dbReference type="Proteomes" id="UP000216411">
    <property type="component" value="Unassembled WGS sequence"/>
</dbReference>
<reference evidence="2" key="3">
    <citation type="submission" date="2018-07" db="EMBL/GenBank/DDBJ databases">
        <authorList>
            <person name="Quirk P.G."/>
            <person name="Krulwich T.A."/>
        </authorList>
    </citation>
    <scope>NUCLEOTIDE SEQUENCE</scope>
    <source>
        <strain evidence="2">CCRI-19302</strain>
    </source>
</reference>
<name>A0A318ETR1_9FIRM</name>
<dbReference type="RefSeq" id="WP_110290442.1">
    <property type="nucleotide sequence ID" value="NZ_NOKA02000008.1"/>
</dbReference>
<dbReference type="OrthoDB" id="1913141at2"/>
<reference evidence="2 3" key="1">
    <citation type="journal article" date="2017" name="Genome Announc.">
        <title>Draft Genome Sequence of a Sporulating and Motile Strain of Lachnotalea glycerini Isolated from Water in Quebec City, Canada.</title>
        <authorList>
            <person name="Maheux A.F."/>
            <person name="Boudreau D.K."/>
            <person name="Berube E."/>
            <person name="Boissinot M."/>
            <person name="Raymond F."/>
            <person name="Brodeur S."/>
            <person name="Corbeil J."/>
            <person name="Isabel S."/>
            <person name="Omar R.F."/>
            <person name="Bergeron M.G."/>
        </authorList>
    </citation>
    <scope>NUCLEOTIDE SEQUENCE [LARGE SCALE GENOMIC DNA]</scope>
    <source>
        <strain evidence="2 3">CCRI-19302</strain>
    </source>
</reference>
<dbReference type="Proteomes" id="UP000247523">
    <property type="component" value="Unassembled WGS sequence"/>
</dbReference>
<accession>A0A318ETR1</accession>
<evidence type="ECO:0000313" key="4">
    <source>
        <dbReference type="Proteomes" id="UP000247523"/>
    </source>
</evidence>
<dbReference type="AlphaFoldDB" id="A0A318ETR1"/>
<comment type="caution">
    <text evidence="1">The sequence shown here is derived from an EMBL/GenBank/DDBJ whole genome shotgun (WGS) entry which is preliminary data.</text>
</comment>
<evidence type="ECO:0000313" key="1">
    <source>
        <dbReference type="EMBL" id="PXV93289.1"/>
    </source>
</evidence>
<reference evidence="1 4" key="2">
    <citation type="submission" date="2018-05" db="EMBL/GenBank/DDBJ databases">
        <title>Genomic Encyclopedia of Type Strains, Phase IV (KMG-IV): sequencing the most valuable type-strain genomes for metagenomic binning, comparative biology and taxonomic classification.</title>
        <authorList>
            <person name="Goeker M."/>
        </authorList>
    </citation>
    <scope>NUCLEOTIDE SEQUENCE [LARGE SCALE GENOMIC DNA]</scope>
    <source>
        <strain evidence="1 4">DSM 28816</strain>
    </source>
</reference>
<proteinExistence type="predicted"/>
<evidence type="ECO:0000313" key="3">
    <source>
        <dbReference type="Proteomes" id="UP000216411"/>
    </source>
</evidence>
<keyword evidence="3" id="KW-1185">Reference proteome</keyword>
<organism evidence="1 4">
    <name type="scientific">Lachnotalea glycerini</name>
    <dbReference type="NCBI Taxonomy" id="1763509"/>
    <lineage>
        <taxon>Bacteria</taxon>
        <taxon>Bacillati</taxon>
        <taxon>Bacillota</taxon>
        <taxon>Clostridia</taxon>
        <taxon>Lachnospirales</taxon>
        <taxon>Lachnospiraceae</taxon>
        <taxon>Lachnotalea</taxon>
    </lineage>
</organism>
<sequence length="99" mass="11148">MSDFKEVVITPSDLDNKTILQTNITLERSCETLLTGIIYNEGCVPVEGAVIEVIAVYYRNYRVKLGYVITNQGGEFALAVTKNDFINYHLNIYEPLLKG</sequence>
<dbReference type="EMBL" id="NOKA02000008">
    <property type="protein sequence ID" value="RDY31893.1"/>
    <property type="molecule type" value="Genomic_DNA"/>
</dbReference>
<dbReference type="EMBL" id="QICS01000002">
    <property type="protein sequence ID" value="PXV93289.1"/>
    <property type="molecule type" value="Genomic_DNA"/>
</dbReference>